<dbReference type="EMBL" id="VAUP01000022">
    <property type="protein sequence ID" value="TLX43002.1"/>
    <property type="molecule type" value="Genomic_DNA"/>
</dbReference>
<protein>
    <submittedName>
        <fullName evidence="7">Acyl-CoA dehydrogenase</fullName>
    </submittedName>
</protein>
<dbReference type="InterPro" id="IPR009100">
    <property type="entry name" value="AcylCoA_DH/oxidase_NM_dom_sf"/>
</dbReference>
<reference evidence="7 8" key="1">
    <citation type="submission" date="2019-05" db="EMBL/GenBank/DDBJ databases">
        <authorList>
            <person name="Zhou X."/>
        </authorList>
    </citation>
    <scope>NUCLEOTIDE SEQUENCE [LARGE SCALE GENOMIC DNA]</scope>
    <source>
        <strain evidence="7 8">DSM 432</strain>
    </source>
</reference>
<dbReference type="InterPro" id="IPR046373">
    <property type="entry name" value="Acyl-CoA_Oxase/DH_mid-dom_sf"/>
</dbReference>
<evidence type="ECO:0000256" key="2">
    <source>
        <dbReference type="ARBA" id="ARBA00022630"/>
    </source>
</evidence>
<dbReference type="SUPFAM" id="SSF56645">
    <property type="entry name" value="Acyl-CoA dehydrogenase NM domain-like"/>
    <property type="match status" value="1"/>
</dbReference>
<dbReference type="AlphaFoldDB" id="A0A6C1KFL5"/>
<dbReference type="Gene3D" id="1.20.140.10">
    <property type="entry name" value="Butyryl-CoA Dehydrogenase, subunit A, domain 3"/>
    <property type="match status" value="1"/>
</dbReference>
<keyword evidence="4" id="KW-0560">Oxidoreductase</keyword>
<dbReference type="Pfam" id="PF02771">
    <property type="entry name" value="Acyl-CoA_dh_N"/>
    <property type="match status" value="1"/>
</dbReference>
<sequence length="383" mass="41627">MPDMRFATVAFPKDAEDLRLQVRRFLEAEKADGRFVPHRSSWNTFDPDFSRRAAKAGYVGLTLPEAYGGHARSSLARFVATEEMLAAGAPCGAHWIADRQSAPQILRHGTQVARDHIIPRICAGECYFGIGMSEPDSGSDLAAVRSKAVRGAGGWVLNGQKIWTTNAHRVHYLLALVRTGDAGADRHGGLTQFIIDMAAPGISVRPIHDLSGNHEFNEVFFTDHFVADDFVVGEVGDGWSMVTQELAFERSGPDRFMSDYRLLTELVDRIGPAPDARQAVETGRLVAHMGALMAMSGSVAALLDRDIVPNVEAALVKDVGTAFERDIPEVARRLVAVEASLDAQDDRFAEALADVALRAPSFTLRGGTREILRGVIARGLGLR</sequence>
<dbReference type="InterPro" id="IPR006091">
    <property type="entry name" value="Acyl-CoA_Oxase/DH_mid-dom"/>
</dbReference>
<dbReference type="GO" id="GO:0003995">
    <property type="term" value="F:acyl-CoA dehydrogenase activity"/>
    <property type="evidence" value="ECO:0007669"/>
    <property type="project" value="InterPro"/>
</dbReference>
<comment type="caution">
    <text evidence="7">The sequence shown here is derived from an EMBL/GenBank/DDBJ whole genome shotgun (WGS) entry which is preliminary data.</text>
</comment>
<feature type="domain" description="Acyl-CoA oxidase/dehydrogenase middle" evidence="5">
    <location>
        <begin position="130"/>
        <end position="223"/>
    </location>
</feature>
<gene>
    <name evidence="7" type="ORF">FBQ73_10135</name>
</gene>
<name>A0A6C1KFL5_XANAU</name>
<dbReference type="GO" id="GO:0050660">
    <property type="term" value="F:flavin adenine dinucleotide binding"/>
    <property type="evidence" value="ECO:0007669"/>
    <property type="project" value="InterPro"/>
</dbReference>
<evidence type="ECO:0000256" key="4">
    <source>
        <dbReference type="ARBA" id="ARBA00023002"/>
    </source>
</evidence>
<feature type="domain" description="Acyl-CoA dehydrogenase/oxidase N-terminal" evidence="6">
    <location>
        <begin position="14"/>
        <end position="125"/>
    </location>
</feature>
<dbReference type="FunFam" id="2.40.110.10:FF:000011">
    <property type="entry name" value="Acyl-CoA dehydrogenase FadE34"/>
    <property type="match status" value="1"/>
</dbReference>
<dbReference type="InterPro" id="IPR037069">
    <property type="entry name" value="AcylCoA_DH/ox_N_sf"/>
</dbReference>
<dbReference type="InterPro" id="IPR006089">
    <property type="entry name" value="Acyl-CoA_DH_CS"/>
</dbReference>
<dbReference type="Pfam" id="PF02770">
    <property type="entry name" value="Acyl-CoA_dh_M"/>
    <property type="match status" value="1"/>
</dbReference>
<dbReference type="Proteomes" id="UP000305131">
    <property type="component" value="Unassembled WGS sequence"/>
</dbReference>
<evidence type="ECO:0000259" key="5">
    <source>
        <dbReference type="Pfam" id="PF02770"/>
    </source>
</evidence>
<dbReference type="PANTHER" id="PTHR43292:SF4">
    <property type="entry name" value="ACYL-COA DEHYDROGENASE FADE34"/>
    <property type="match status" value="1"/>
</dbReference>
<evidence type="ECO:0000259" key="6">
    <source>
        <dbReference type="Pfam" id="PF02771"/>
    </source>
</evidence>
<evidence type="ECO:0000313" key="7">
    <source>
        <dbReference type="EMBL" id="TLX43002.1"/>
    </source>
</evidence>
<dbReference type="OrthoDB" id="9775090at2"/>
<dbReference type="InterPro" id="IPR013786">
    <property type="entry name" value="AcylCoA_DH/ox_N"/>
</dbReference>
<evidence type="ECO:0000256" key="3">
    <source>
        <dbReference type="ARBA" id="ARBA00022827"/>
    </source>
</evidence>
<keyword evidence="3" id="KW-0274">FAD</keyword>
<dbReference type="Gene3D" id="2.40.110.10">
    <property type="entry name" value="Butyryl-CoA Dehydrogenase, subunit A, domain 2"/>
    <property type="match status" value="1"/>
</dbReference>
<dbReference type="PANTHER" id="PTHR43292">
    <property type="entry name" value="ACYL-COA DEHYDROGENASE"/>
    <property type="match status" value="1"/>
</dbReference>
<dbReference type="InterPro" id="IPR052161">
    <property type="entry name" value="Mycobact_Acyl-CoA_DH"/>
</dbReference>
<proteinExistence type="predicted"/>
<dbReference type="Gene3D" id="1.10.540.10">
    <property type="entry name" value="Acyl-CoA dehydrogenase/oxidase, N-terminal domain"/>
    <property type="match status" value="1"/>
</dbReference>
<accession>A0A6C1KFL5</accession>
<keyword evidence="2" id="KW-0285">Flavoprotein</keyword>
<dbReference type="GO" id="GO:0005886">
    <property type="term" value="C:plasma membrane"/>
    <property type="evidence" value="ECO:0007669"/>
    <property type="project" value="TreeGrafter"/>
</dbReference>
<dbReference type="PROSITE" id="PS00072">
    <property type="entry name" value="ACYL_COA_DH_1"/>
    <property type="match status" value="1"/>
</dbReference>
<evidence type="ECO:0000256" key="1">
    <source>
        <dbReference type="ARBA" id="ARBA00001974"/>
    </source>
</evidence>
<comment type="cofactor">
    <cofactor evidence="1">
        <name>FAD</name>
        <dbReference type="ChEBI" id="CHEBI:57692"/>
    </cofactor>
</comment>
<evidence type="ECO:0000313" key="8">
    <source>
        <dbReference type="Proteomes" id="UP000305131"/>
    </source>
</evidence>
<organism evidence="7 8">
    <name type="scientific">Xanthobacter autotrophicus</name>
    <dbReference type="NCBI Taxonomy" id="280"/>
    <lineage>
        <taxon>Bacteria</taxon>
        <taxon>Pseudomonadati</taxon>
        <taxon>Pseudomonadota</taxon>
        <taxon>Alphaproteobacteria</taxon>
        <taxon>Hyphomicrobiales</taxon>
        <taxon>Xanthobacteraceae</taxon>
        <taxon>Xanthobacter</taxon>
    </lineage>
</organism>